<evidence type="ECO:0000256" key="1">
    <source>
        <dbReference type="SAM" id="Coils"/>
    </source>
</evidence>
<dbReference type="AlphaFoldDB" id="A0A0R3TBB0"/>
<evidence type="ECO:0000313" key="2">
    <source>
        <dbReference type="WBParaSite" id="HNAJ_0000434901-mRNA-1"/>
    </source>
</evidence>
<protein>
    <submittedName>
        <fullName evidence="2">CC171 protein</fullName>
    </submittedName>
</protein>
<reference evidence="2" key="1">
    <citation type="submission" date="2017-02" db="UniProtKB">
        <authorList>
            <consortium name="WormBaseParasite"/>
        </authorList>
    </citation>
    <scope>IDENTIFICATION</scope>
</reference>
<accession>A0A0R3TBB0</accession>
<dbReference type="WBParaSite" id="HNAJ_0000434901-mRNA-1">
    <property type="protein sequence ID" value="HNAJ_0000434901-mRNA-1"/>
    <property type="gene ID" value="HNAJ_0000434901"/>
</dbReference>
<feature type="coiled-coil region" evidence="1">
    <location>
        <begin position="1"/>
        <end position="28"/>
    </location>
</feature>
<keyword evidence="1" id="KW-0175">Coiled coil</keyword>
<proteinExistence type="predicted"/>
<organism evidence="2">
    <name type="scientific">Rodentolepis nana</name>
    <name type="common">Dwarf tapeworm</name>
    <name type="synonym">Hymenolepis nana</name>
    <dbReference type="NCBI Taxonomy" id="102285"/>
    <lineage>
        <taxon>Eukaryota</taxon>
        <taxon>Metazoa</taxon>
        <taxon>Spiralia</taxon>
        <taxon>Lophotrochozoa</taxon>
        <taxon>Platyhelminthes</taxon>
        <taxon>Cestoda</taxon>
        <taxon>Eucestoda</taxon>
        <taxon>Cyclophyllidea</taxon>
        <taxon>Hymenolepididae</taxon>
        <taxon>Rodentolepis</taxon>
    </lineage>
</organism>
<name>A0A0R3TBB0_RODNA</name>
<sequence>LDSAKAEIASLSEEVARLKLELQNKSKDEILISRQLCLLRSRLLEDGQLKYLEKA</sequence>